<dbReference type="Proteomes" id="UP000245634">
    <property type="component" value="Unassembled WGS sequence"/>
</dbReference>
<proteinExistence type="predicted"/>
<accession>A0A316DES0</accession>
<sequence length="99" mass="10937">MSEKNTEKTYQFSKSIKFEGVDYSEIVLDFDKLTGDDILKAESQYLATGGASHAPREMSKTYLVIVAARAAGVPVELFNALPAKDFSKITVRTQGFLLQ</sequence>
<evidence type="ECO:0000313" key="1">
    <source>
        <dbReference type="EMBL" id="PWK16062.1"/>
    </source>
</evidence>
<evidence type="ECO:0000313" key="2">
    <source>
        <dbReference type="Proteomes" id="UP000245634"/>
    </source>
</evidence>
<reference evidence="1 2" key="1">
    <citation type="submission" date="2018-05" db="EMBL/GenBank/DDBJ databases">
        <title>Genomic Encyclopedia of Type Strains, Phase IV (KMG-IV): sequencing the most valuable type-strain genomes for metagenomic binning, comparative biology and taxonomic classification.</title>
        <authorList>
            <person name="Goeker M."/>
        </authorList>
    </citation>
    <scope>NUCLEOTIDE SEQUENCE [LARGE SCALE GENOMIC DNA]</scope>
    <source>
        <strain evidence="1 2">DSM 18773</strain>
    </source>
</reference>
<dbReference type="Pfam" id="PF10109">
    <property type="entry name" value="Phage_TAC_7"/>
    <property type="match status" value="1"/>
</dbReference>
<protein>
    <submittedName>
        <fullName evidence="1">Tail assembly chaperone E/41/14-like protein</fullName>
    </submittedName>
</protein>
<organism evidence="1 2">
    <name type="scientific">Tumebacillus permanentifrigoris</name>
    <dbReference type="NCBI Taxonomy" id="378543"/>
    <lineage>
        <taxon>Bacteria</taxon>
        <taxon>Bacillati</taxon>
        <taxon>Bacillota</taxon>
        <taxon>Bacilli</taxon>
        <taxon>Bacillales</taxon>
        <taxon>Alicyclobacillaceae</taxon>
        <taxon>Tumebacillus</taxon>
    </lineage>
</organism>
<name>A0A316DES0_9BACL</name>
<dbReference type="RefSeq" id="WP_109686485.1">
    <property type="nucleotide sequence ID" value="NZ_QGGL01000002.1"/>
</dbReference>
<dbReference type="AlphaFoldDB" id="A0A316DES0"/>
<dbReference type="EMBL" id="QGGL01000002">
    <property type="protein sequence ID" value="PWK16062.1"/>
    <property type="molecule type" value="Genomic_DNA"/>
</dbReference>
<comment type="caution">
    <text evidence="1">The sequence shown here is derived from an EMBL/GenBank/DDBJ whole genome shotgun (WGS) entry which is preliminary data.</text>
</comment>
<dbReference type="InterPro" id="IPR019289">
    <property type="entry name" value="Phage_tail_E/E"/>
</dbReference>
<dbReference type="OrthoDB" id="2627617at2"/>
<keyword evidence="2" id="KW-1185">Reference proteome</keyword>
<gene>
    <name evidence="1" type="ORF">C7459_102309</name>
</gene>